<protein>
    <submittedName>
        <fullName evidence="2">Uncharacterized protein</fullName>
    </submittedName>
</protein>
<name>A0A4Q9LUC1_9MICR</name>
<accession>A0A4Q9LUC1</accession>
<evidence type="ECO:0000313" key="3">
    <source>
        <dbReference type="Proteomes" id="UP000292282"/>
    </source>
</evidence>
<reference evidence="2 3" key="1">
    <citation type="submission" date="2017-12" db="EMBL/GenBank/DDBJ databases">
        <authorList>
            <person name="Pombert J.-F."/>
            <person name="Haag K.L."/>
            <person name="Ebert D."/>
        </authorList>
    </citation>
    <scope>NUCLEOTIDE SEQUENCE [LARGE SCALE GENOMIC DNA]</scope>
    <source>
        <strain evidence="2">IL-G-3</strain>
    </source>
</reference>
<gene>
    <name evidence="2" type="ORF">CWI38_1031p0010</name>
</gene>
<sequence>MVVLSFIGYIILLTCINRTFGSISDTTQVTEKSQDINQPGDRVCKKIDIKKVTEKSSFRIKRPFCISNDETNNPKNNITRNIYNHFRATPARNAHYFRKYEHPTEFYNEEFYQNQQARSFNMYTVHPNQVSHLTSNVYTGLLSDNEIVNCLFHRLNSLNYFRNFRDFLPLIEYHYTFKNIKNASAVILHSRILDNIRINEIQIKGFAKTTDEERLRIWSLFTEKYSKIKMIDYDSPLVSFFPGIKMLKDFIYKLLTEKRSLLFSSKEMIAGLSKENSLDIFSYGHGAKNIINVHKKIFFTILKKILCKNFNLSRNFFITLRITEIGCDYLSDDKLYLNKAYKCHFLRALIDSIFFLDDVFMNTASIFYEKNVQNINLKTGYVAHIFFDFSELEKIEIDPGLSLKFIKYYLILLRKKKFISSANINKIVFKNVIENLAIEVDNLRKN</sequence>
<evidence type="ECO:0000313" key="2">
    <source>
        <dbReference type="EMBL" id="TBU11806.1"/>
    </source>
</evidence>
<proteinExistence type="predicted"/>
<evidence type="ECO:0000256" key="1">
    <source>
        <dbReference type="SAM" id="SignalP"/>
    </source>
</evidence>
<feature type="chain" id="PRO_5020982375" evidence="1">
    <location>
        <begin position="22"/>
        <end position="446"/>
    </location>
</feature>
<organism evidence="2 3">
    <name type="scientific">Hamiltosporidium tvaerminnensis</name>
    <dbReference type="NCBI Taxonomy" id="1176355"/>
    <lineage>
        <taxon>Eukaryota</taxon>
        <taxon>Fungi</taxon>
        <taxon>Fungi incertae sedis</taxon>
        <taxon>Microsporidia</taxon>
        <taxon>Dubosqiidae</taxon>
        <taxon>Hamiltosporidium</taxon>
    </lineage>
</organism>
<feature type="signal peptide" evidence="1">
    <location>
        <begin position="1"/>
        <end position="21"/>
    </location>
</feature>
<dbReference type="EMBL" id="PITK01001031">
    <property type="protein sequence ID" value="TBU11806.1"/>
    <property type="molecule type" value="Genomic_DNA"/>
</dbReference>
<dbReference type="Proteomes" id="UP000292282">
    <property type="component" value="Unassembled WGS sequence"/>
</dbReference>
<comment type="caution">
    <text evidence="2">The sequence shown here is derived from an EMBL/GenBank/DDBJ whole genome shotgun (WGS) entry which is preliminary data.</text>
</comment>
<keyword evidence="3" id="KW-1185">Reference proteome</keyword>
<keyword evidence="1" id="KW-0732">Signal</keyword>
<dbReference type="AlphaFoldDB" id="A0A4Q9LUC1"/>
<dbReference type="VEuPathDB" id="MicrosporidiaDB:CWI38_1031p0010"/>